<keyword evidence="4 7" id="KW-0812">Transmembrane</keyword>
<dbReference type="STRING" id="1123384.AJ81_09230"/>
<dbReference type="KEGG" id="phy:AJ81_09230"/>
<dbReference type="PATRIC" id="fig|1123384.7.peg.1857"/>
<feature type="transmembrane region" description="Helical" evidence="7">
    <location>
        <begin position="247"/>
        <end position="268"/>
    </location>
</feature>
<feature type="transmembrane region" description="Helical" evidence="7">
    <location>
        <begin position="77"/>
        <end position="100"/>
    </location>
</feature>
<dbReference type="InterPro" id="IPR050901">
    <property type="entry name" value="BP-dep_ABC_trans_perm"/>
</dbReference>
<keyword evidence="10" id="KW-1185">Reference proteome</keyword>
<dbReference type="EMBL" id="CP007141">
    <property type="protein sequence ID" value="AJC74325.1"/>
    <property type="molecule type" value="Genomic_DNA"/>
</dbReference>
<evidence type="ECO:0000256" key="2">
    <source>
        <dbReference type="ARBA" id="ARBA00022448"/>
    </source>
</evidence>
<dbReference type="SUPFAM" id="SSF161098">
    <property type="entry name" value="MetI-like"/>
    <property type="match status" value="1"/>
</dbReference>
<evidence type="ECO:0000313" key="10">
    <source>
        <dbReference type="Proteomes" id="UP000077469"/>
    </source>
</evidence>
<evidence type="ECO:0000256" key="5">
    <source>
        <dbReference type="ARBA" id="ARBA00022989"/>
    </source>
</evidence>
<protein>
    <submittedName>
        <fullName evidence="9">ABC transporter permease</fullName>
    </submittedName>
</protein>
<feature type="transmembrane region" description="Helical" evidence="7">
    <location>
        <begin position="9"/>
        <end position="29"/>
    </location>
</feature>
<accession>A0A0X1KST7</accession>
<dbReference type="Gene3D" id="1.10.3720.10">
    <property type="entry name" value="MetI-like"/>
    <property type="match status" value="1"/>
</dbReference>
<feature type="domain" description="ABC transmembrane type-1" evidence="8">
    <location>
        <begin position="77"/>
        <end position="268"/>
    </location>
</feature>
<gene>
    <name evidence="9" type="ORF">AJ81_09230</name>
</gene>
<dbReference type="InterPro" id="IPR035906">
    <property type="entry name" value="MetI-like_sf"/>
</dbReference>
<sequence length="283" mass="31345">MNAKLHRALILIVIICAVGASVIPIYWTFVTSLSLDVDLMQTSRTWFPPRPTLKNYREALGLGQGAYGVASQIRVTLFNSLTIGVSVTIVTLLLAILAAYAIERLRVPLRKYISFFVLLTQMLPPVILVIPIYLSLARLGMLDSKTSLAVIYTALNLPFAIWIMSSYFRRLPVSVEEAAIIDGCGYVKVLWKILIPMSRPALFTSGIFVFLSAWNEFIIALVLTSSLKAKTLPISISEFMGRFYTNYPLMCAAGIVSMVPPIIFALLFQNFLIEGLAKGAVKE</sequence>
<dbReference type="InterPro" id="IPR000515">
    <property type="entry name" value="MetI-like"/>
</dbReference>
<keyword evidence="2 7" id="KW-0813">Transport</keyword>
<keyword evidence="5 7" id="KW-1133">Transmembrane helix</keyword>
<dbReference type="PROSITE" id="PS50928">
    <property type="entry name" value="ABC_TM1"/>
    <property type="match status" value="1"/>
</dbReference>
<comment type="subcellular location">
    <subcellularLocation>
        <location evidence="1 7">Cell membrane</location>
        <topology evidence="1 7">Multi-pass membrane protein</topology>
    </subcellularLocation>
</comment>
<dbReference type="GO" id="GO:0005886">
    <property type="term" value="C:plasma membrane"/>
    <property type="evidence" value="ECO:0007669"/>
    <property type="project" value="UniProtKB-SubCell"/>
</dbReference>
<evidence type="ECO:0000313" key="9">
    <source>
        <dbReference type="EMBL" id="AJC74325.1"/>
    </source>
</evidence>
<feature type="transmembrane region" description="Helical" evidence="7">
    <location>
        <begin position="201"/>
        <end position="227"/>
    </location>
</feature>
<evidence type="ECO:0000256" key="7">
    <source>
        <dbReference type="RuleBase" id="RU363032"/>
    </source>
</evidence>
<dbReference type="CDD" id="cd06261">
    <property type="entry name" value="TM_PBP2"/>
    <property type="match status" value="1"/>
</dbReference>
<evidence type="ECO:0000256" key="1">
    <source>
        <dbReference type="ARBA" id="ARBA00004651"/>
    </source>
</evidence>
<feature type="transmembrane region" description="Helical" evidence="7">
    <location>
        <begin position="146"/>
        <end position="164"/>
    </location>
</feature>
<evidence type="ECO:0000256" key="4">
    <source>
        <dbReference type="ARBA" id="ARBA00022692"/>
    </source>
</evidence>
<dbReference type="PaxDb" id="1123384-AJ81_09230"/>
<evidence type="ECO:0000256" key="3">
    <source>
        <dbReference type="ARBA" id="ARBA00022475"/>
    </source>
</evidence>
<keyword evidence="6 7" id="KW-0472">Membrane</keyword>
<comment type="similarity">
    <text evidence="7">Belongs to the binding-protein-dependent transport system permease family.</text>
</comment>
<keyword evidence="3" id="KW-1003">Cell membrane</keyword>
<organism evidence="9 10">
    <name type="scientific">Pseudothermotoga hypogea DSM 11164 = NBRC 106472</name>
    <dbReference type="NCBI Taxonomy" id="1123384"/>
    <lineage>
        <taxon>Bacteria</taxon>
        <taxon>Thermotogati</taxon>
        <taxon>Thermotogota</taxon>
        <taxon>Thermotogae</taxon>
        <taxon>Thermotogales</taxon>
        <taxon>Thermotogaceae</taxon>
        <taxon>Pseudothermotoga</taxon>
    </lineage>
</organism>
<name>A0A0X1KST7_9THEM</name>
<proteinExistence type="inferred from homology"/>
<dbReference type="OrthoDB" id="9794684at2"/>
<dbReference type="PANTHER" id="PTHR32243:SF18">
    <property type="entry name" value="INNER MEMBRANE ABC TRANSPORTER PERMEASE PROTEIN YCJP"/>
    <property type="match status" value="1"/>
</dbReference>
<dbReference type="RefSeq" id="WP_031502387.1">
    <property type="nucleotide sequence ID" value="NC_022795.1"/>
</dbReference>
<reference evidence="9 10" key="1">
    <citation type="submission" date="2014-01" db="EMBL/GenBank/DDBJ databases">
        <title>Genome sequencing of Thermotog hypogea.</title>
        <authorList>
            <person name="Zhang X."/>
            <person name="Alvare G."/>
            <person name="Fristensky B."/>
            <person name="Chen L."/>
            <person name="Suen T."/>
            <person name="Chen Q."/>
            <person name="Ma K."/>
        </authorList>
    </citation>
    <scope>NUCLEOTIDE SEQUENCE [LARGE SCALE GENOMIC DNA]</scope>
    <source>
        <strain evidence="9 10">DSM 11164</strain>
    </source>
</reference>
<dbReference type="Pfam" id="PF00528">
    <property type="entry name" value="BPD_transp_1"/>
    <property type="match status" value="1"/>
</dbReference>
<evidence type="ECO:0000259" key="8">
    <source>
        <dbReference type="PROSITE" id="PS50928"/>
    </source>
</evidence>
<dbReference type="AlphaFoldDB" id="A0A0X1KST7"/>
<feature type="transmembrane region" description="Helical" evidence="7">
    <location>
        <begin position="112"/>
        <end position="134"/>
    </location>
</feature>
<dbReference type="PANTHER" id="PTHR32243">
    <property type="entry name" value="MALTOSE TRANSPORT SYSTEM PERMEASE-RELATED"/>
    <property type="match status" value="1"/>
</dbReference>
<dbReference type="Proteomes" id="UP000077469">
    <property type="component" value="Chromosome"/>
</dbReference>
<evidence type="ECO:0000256" key="6">
    <source>
        <dbReference type="ARBA" id="ARBA00023136"/>
    </source>
</evidence>
<dbReference type="GO" id="GO:0055085">
    <property type="term" value="P:transmembrane transport"/>
    <property type="evidence" value="ECO:0007669"/>
    <property type="project" value="InterPro"/>
</dbReference>